<dbReference type="RefSeq" id="WP_183556061.1">
    <property type="nucleotide sequence ID" value="NZ_JACHBX010000004.1"/>
</dbReference>
<dbReference type="Proteomes" id="UP000540787">
    <property type="component" value="Unassembled WGS sequence"/>
</dbReference>
<proteinExistence type="predicted"/>
<sequence>MENDFQTTESTLVDYELLLTAKNKLVESTQAMPALLPTYSEPSGMAVAKHIQNLGHLIMATLM</sequence>
<organism evidence="1 2">
    <name type="scientific">Massilia aurea</name>
    <dbReference type="NCBI Taxonomy" id="373040"/>
    <lineage>
        <taxon>Bacteria</taxon>
        <taxon>Pseudomonadati</taxon>
        <taxon>Pseudomonadota</taxon>
        <taxon>Betaproteobacteria</taxon>
        <taxon>Burkholderiales</taxon>
        <taxon>Oxalobacteraceae</taxon>
        <taxon>Telluria group</taxon>
        <taxon>Massilia</taxon>
    </lineage>
</organism>
<dbReference type="AlphaFoldDB" id="A0A7W9X2N8"/>
<keyword evidence="2" id="KW-1185">Reference proteome</keyword>
<evidence type="ECO:0000313" key="2">
    <source>
        <dbReference type="Proteomes" id="UP000540787"/>
    </source>
</evidence>
<dbReference type="EMBL" id="JACHBX010000004">
    <property type="protein sequence ID" value="MBB6135382.1"/>
    <property type="molecule type" value="Genomic_DNA"/>
</dbReference>
<evidence type="ECO:0000313" key="1">
    <source>
        <dbReference type="EMBL" id="MBB6135382.1"/>
    </source>
</evidence>
<reference evidence="1 2" key="1">
    <citation type="submission" date="2020-08" db="EMBL/GenBank/DDBJ databases">
        <title>The Agave Microbiome: Exploring the role of microbial communities in plant adaptations to desert environments.</title>
        <authorList>
            <person name="Partida-Martinez L.P."/>
        </authorList>
    </citation>
    <scope>NUCLEOTIDE SEQUENCE [LARGE SCALE GENOMIC DNA]</scope>
    <source>
        <strain evidence="1 2">AT3.2</strain>
    </source>
</reference>
<accession>A0A7W9X2N8</accession>
<gene>
    <name evidence="1" type="ORF">HD842_003549</name>
</gene>
<comment type="caution">
    <text evidence="1">The sequence shown here is derived from an EMBL/GenBank/DDBJ whole genome shotgun (WGS) entry which is preliminary data.</text>
</comment>
<name>A0A7W9X2N8_9BURK</name>
<protein>
    <submittedName>
        <fullName evidence="1">Uncharacterized protein</fullName>
    </submittedName>
</protein>